<comment type="caution">
    <text evidence="3">The sequence shown here is derived from an EMBL/GenBank/DDBJ whole genome shotgun (WGS) entry which is preliminary data.</text>
</comment>
<feature type="transmembrane region" description="Helical" evidence="2">
    <location>
        <begin position="34"/>
        <end position="53"/>
    </location>
</feature>
<feature type="transmembrane region" description="Helical" evidence="2">
    <location>
        <begin position="150"/>
        <end position="175"/>
    </location>
</feature>
<feature type="region of interest" description="Disordered" evidence="1">
    <location>
        <begin position="424"/>
        <end position="457"/>
    </location>
</feature>
<organism evidence="3 4">
    <name type="scientific">Streptomyces pharetrae CZA14</name>
    <dbReference type="NCBI Taxonomy" id="1144883"/>
    <lineage>
        <taxon>Bacteria</taxon>
        <taxon>Bacillati</taxon>
        <taxon>Actinomycetota</taxon>
        <taxon>Actinomycetes</taxon>
        <taxon>Kitasatosporales</taxon>
        <taxon>Streptomycetaceae</taxon>
        <taxon>Streptomyces</taxon>
    </lineage>
</organism>
<feature type="transmembrane region" description="Helical" evidence="2">
    <location>
        <begin position="212"/>
        <end position="230"/>
    </location>
</feature>
<evidence type="ECO:0000313" key="3">
    <source>
        <dbReference type="EMBL" id="OSZ55355.1"/>
    </source>
</evidence>
<reference evidence="3 4" key="1">
    <citation type="submission" date="2016-12" db="EMBL/GenBank/DDBJ databases">
        <title>Genome Mining:The Detection of Biosynthetic Gene Clusters to Aid in the Expression of Curamycin A produced by Streptomyces sp. strain CZA14.</title>
        <authorList>
            <person name="Durrell K.A."/>
            <person name="Kirby B.M."/>
            <person name="Khan W."/>
            <person name="Mthethwa T."/>
            <person name="Le Roes-Hill M."/>
        </authorList>
    </citation>
    <scope>NUCLEOTIDE SEQUENCE [LARGE SCALE GENOMIC DNA]</scope>
    <source>
        <strain evidence="3 4">CZA14</strain>
    </source>
</reference>
<accession>A0ABX3Y7J7</accession>
<evidence type="ECO:0000313" key="4">
    <source>
        <dbReference type="Proteomes" id="UP000194266"/>
    </source>
</evidence>
<keyword evidence="2" id="KW-0812">Transmembrane</keyword>
<feature type="transmembrane region" description="Helical" evidence="2">
    <location>
        <begin position="250"/>
        <end position="273"/>
    </location>
</feature>
<keyword evidence="4" id="KW-1185">Reference proteome</keyword>
<sequence>MEDSPVPAEAGEVTACSPGSGMPRAERRRRLPRALPAIVAAAFVLLHVFGYPATRFSNDSYRYARQAYEFLGDSPPDATRKAVAAYCADTAGLVHRNRMLDQLRYREPGREAAYAARCERKYAHGLEPTDPRYERIFHTRPGYPLVAAPFVALLGAKAGLTLVALAFTALAGYLVNVLLRTLRAPPPAALLGQALCYVTPLASWGGRPLTEGPALALTTALLLASVWLLHGRVRPGAALFTGALAGGLAVRYSTFLLVTLFLTAAAAAAPLFVRRARHRGTWWLAGLAAGGTLATPALSELLHLPGTTDSLQDTFTLHWTRPEITDPWQALLRLNHHYWWQWLQKEALAPLLLFLVAVGAWGVWRRSVPVALCVIAVGATGFATAAAHPVAVELDRLYVAVWLIPVIGVPLALDRLWRPVPGRPPAGAADRAEPAAGSGPAAKLHGEREEAWRQAAD</sequence>
<feature type="transmembrane region" description="Helical" evidence="2">
    <location>
        <begin position="371"/>
        <end position="391"/>
    </location>
</feature>
<keyword evidence="2" id="KW-1133">Transmembrane helix</keyword>
<dbReference type="EMBL" id="MRYD01000571">
    <property type="protein sequence ID" value="OSZ55355.1"/>
    <property type="molecule type" value="Genomic_DNA"/>
</dbReference>
<evidence type="ECO:0000256" key="1">
    <source>
        <dbReference type="SAM" id="MobiDB-lite"/>
    </source>
</evidence>
<keyword evidence="2" id="KW-0472">Membrane</keyword>
<feature type="compositionally biased region" description="Basic and acidic residues" evidence="1">
    <location>
        <begin position="444"/>
        <end position="457"/>
    </location>
</feature>
<name>A0ABX3Y7J7_9ACTN</name>
<feature type="compositionally biased region" description="Low complexity" evidence="1">
    <location>
        <begin position="425"/>
        <end position="437"/>
    </location>
</feature>
<evidence type="ECO:0008006" key="5">
    <source>
        <dbReference type="Google" id="ProtNLM"/>
    </source>
</evidence>
<feature type="transmembrane region" description="Helical" evidence="2">
    <location>
        <begin position="347"/>
        <end position="364"/>
    </location>
</feature>
<gene>
    <name evidence="3" type="ORF">OQI_39025</name>
</gene>
<proteinExistence type="predicted"/>
<feature type="region of interest" description="Disordered" evidence="1">
    <location>
        <begin position="1"/>
        <end position="24"/>
    </location>
</feature>
<dbReference type="Proteomes" id="UP000194266">
    <property type="component" value="Unassembled WGS sequence"/>
</dbReference>
<feature type="transmembrane region" description="Helical" evidence="2">
    <location>
        <begin position="397"/>
        <end position="413"/>
    </location>
</feature>
<evidence type="ECO:0000256" key="2">
    <source>
        <dbReference type="SAM" id="Phobius"/>
    </source>
</evidence>
<feature type="transmembrane region" description="Helical" evidence="2">
    <location>
        <begin position="280"/>
        <end position="298"/>
    </location>
</feature>
<protein>
    <recommendedName>
        <fullName evidence="5">Glycosyltransferase RgtA/B/C/D-like domain-containing protein</fullName>
    </recommendedName>
</protein>